<keyword evidence="3" id="KW-1003">Cell membrane</keyword>
<dbReference type="GeneID" id="89568702"/>
<evidence type="ECO:0000313" key="17">
    <source>
        <dbReference type="Proteomes" id="UP000237686"/>
    </source>
</evidence>
<feature type="domain" description="ABC transporter" evidence="11">
    <location>
        <begin position="377"/>
        <end position="589"/>
    </location>
</feature>
<evidence type="ECO:0000256" key="4">
    <source>
        <dbReference type="ARBA" id="ARBA00022519"/>
    </source>
</evidence>
<organism evidence="16 19">
    <name type="scientific">Burkholderia multivorans</name>
    <dbReference type="NCBI Taxonomy" id="87883"/>
    <lineage>
        <taxon>Bacteria</taxon>
        <taxon>Pseudomonadati</taxon>
        <taxon>Pseudomonadota</taxon>
        <taxon>Betaproteobacteria</taxon>
        <taxon>Burkholderiales</taxon>
        <taxon>Burkholderiaceae</taxon>
        <taxon>Burkholderia</taxon>
        <taxon>Burkholderia cepacia complex</taxon>
    </lineage>
</organism>
<evidence type="ECO:0000256" key="8">
    <source>
        <dbReference type="ARBA" id="ARBA00022989"/>
    </source>
</evidence>
<keyword evidence="9 10" id="KW-0472">Membrane</keyword>
<evidence type="ECO:0000256" key="9">
    <source>
        <dbReference type="ARBA" id="ARBA00023136"/>
    </source>
</evidence>
<accession>A0A2S9MCM5</accession>
<keyword evidence="5 10" id="KW-0812">Transmembrane</keyword>
<keyword evidence="6" id="KW-0547">Nucleotide-binding</keyword>
<dbReference type="RefSeq" id="WP_006406990.1">
    <property type="nucleotide sequence ID" value="NZ_CADFDI010000015.1"/>
</dbReference>
<evidence type="ECO:0000313" key="15">
    <source>
        <dbReference type="EMBL" id="PRF26341.1"/>
    </source>
</evidence>
<name>A0A2S9MCM5_9BURK</name>
<gene>
    <name evidence="15" type="ORF">C6P98_06360</name>
    <name evidence="14" type="ORF">C6P99_25300</name>
    <name evidence="16" type="ORF">C6Q15_26345</name>
    <name evidence="13" type="ORF">KTE52_20395</name>
</gene>
<reference evidence="16 19" key="1">
    <citation type="submission" date="2018-03" db="EMBL/GenBank/DDBJ databases">
        <authorList>
            <person name="Keele B.F."/>
        </authorList>
    </citation>
    <scope>NUCLEOTIDE SEQUENCE [LARGE SCALE GENOMIC DNA]</scope>
    <source>
        <strain evidence="16 19">AU19729</strain>
    </source>
</reference>
<dbReference type="InterPro" id="IPR003439">
    <property type="entry name" value="ABC_transporter-like_ATP-bd"/>
</dbReference>
<evidence type="ECO:0000256" key="3">
    <source>
        <dbReference type="ARBA" id="ARBA00022475"/>
    </source>
</evidence>
<dbReference type="GO" id="GO:0016887">
    <property type="term" value="F:ATP hydrolysis activity"/>
    <property type="evidence" value="ECO:0007669"/>
    <property type="project" value="InterPro"/>
</dbReference>
<dbReference type="Gene3D" id="1.20.1560.10">
    <property type="entry name" value="ABC transporter type 1, transmembrane domain"/>
    <property type="match status" value="1"/>
</dbReference>
<evidence type="ECO:0000313" key="14">
    <source>
        <dbReference type="EMBL" id="PRE41898.1"/>
    </source>
</evidence>
<dbReference type="Proteomes" id="UP000237811">
    <property type="component" value="Unassembled WGS sequence"/>
</dbReference>
<evidence type="ECO:0000256" key="5">
    <source>
        <dbReference type="ARBA" id="ARBA00022692"/>
    </source>
</evidence>
<evidence type="ECO:0000256" key="7">
    <source>
        <dbReference type="ARBA" id="ARBA00022840"/>
    </source>
</evidence>
<evidence type="ECO:0000256" key="2">
    <source>
        <dbReference type="ARBA" id="ARBA00022448"/>
    </source>
</evidence>
<dbReference type="EMBL" id="PVFZ01000016">
    <property type="protein sequence ID" value="PRF26341.1"/>
    <property type="molecule type" value="Genomic_DNA"/>
</dbReference>
<dbReference type="EMBL" id="PVFR01000079">
    <property type="protein sequence ID" value="PRE41898.1"/>
    <property type="molecule type" value="Genomic_DNA"/>
</dbReference>
<keyword evidence="8 10" id="KW-1133">Transmembrane helix</keyword>
<dbReference type="Proteomes" id="UP000238982">
    <property type="component" value="Unassembled WGS sequence"/>
</dbReference>
<dbReference type="CDD" id="cd03223">
    <property type="entry name" value="ABCD_peroxisomal_ALDP"/>
    <property type="match status" value="1"/>
</dbReference>
<comment type="caution">
    <text evidence="16">The sequence shown here is derived from an EMBL/GenBank/DDBJ whole genome shotgun (WGS) entry which is preliminary data.</text>
</comment>
<dbReference type="InterPro" id="IPR003593">
    <property type="entry name" value="AAA+_ATPase"/>
</dbReference>
<dbReference type="PANTHER" id="PTHR11384">
    <property type="entry name" value="ATP-BINDING CASSETTE, SUB-FAMILY D MEMBER"/>
    <property type="match status" value="1"/>
</dbReference>
<dbReference type="PANTHER" id="PTHR11384:SF59">
    <property type="entry name" value="LYSOSOMAL COBALAMIN TRANSPORTER ABCD4"/>
    <property type="match status" value="1"/>
</dbReference>
<evidence type="ECO:0000313" key="19">
    <source>
        <dbReference type="Proteomes" id="UP000238982"/>
    </source>
</evidence>
<dbReference type="Pfam" id="PF06472">
    <property type="entry name" value="ABC_membrane_2"/>
    <property type="match status" value="1"/>
</dbReference>
<proteinExistence type="predicted"/>
<reference evidence="13" key="3">
    <citation type="submission" date="2021-06" db="EMBL/GenBank/DDBJ databases">
        <title>A collection of bacterial strains from the Burkholderia cepacia Research Laboratory and Repository.</title>
        <authorList>
            <person name="Lipuma J."/>
            <person name="Spilker T."/>
        </authorList>
    </citation>
    <scope>NUCLEOTIDE SEQUENCE</scope>
    <source>
        <strain evidence="13">AU37435</strain>
    </source>
</reference>
<evidence type="ECO:0000313" key="18">
    <source>
        <dbReference type="Proteomes" id="UP000237811"/>
    </source>
</evidence>
<keyword evidence="4" id="KW-0997">Cell inner membrane</keyword>
<feature type="domain" description="ABC transmembrane type-1" evidence="12">
    <location>
        <begin position="44"/>
        <end position="342"/>
    </location>
</feature>
<dbReference type="PROSITE" id="PS50929">
    <property type="entry name" value="ABC_TM1F"/>
    <property type="match status" value="1"/>
</dbReference>
<comment type="subcellular location">
    <subcellularLocation>
        <location evidence="1">Cell membrane</location>
        <topology evidence="1">Multi-pass membrane protein</topology>
    </subcellularLocation>
</comment>
<dbReference type="SUPFAM" id="SSF52540">
    <property type="entry name" value="P-loop containing nucleoside triphosphate hydrolases"/>
    <property type="match status" value="1"/>
</dbReference>
<reference evidence="17 18" key="2">
    <citation type="submission" date="2018-03" db="EMBL/GenBank/DDBJ databases">
        <authorList>
            <person name="Nguyen K."/>
            <person name="Fouts D."/>
            <person name="Sutton G."/>
        </authorList>
    </citation>
    <scope>NUCLEOTIDE SEQUENCE [LARGE SCALE GENOMIC DNA]</scope>
    <source>
        <strain evidence="14 18">AU14328</strain>
        <strain evidence="15 17">AU17135</strain>
    </source>
</reference>
<dbReference type="SUPFAM" id="SSF90123">
    <property type="entry name" value="ABC transporter transmembrane region"/>
    <property type="match status" value="1"/>
</dbReference>
<dbReference type="InterPro" id="IPR027417">
    <property type="entry name" value="P-loop_NTPase"/>
</dbReference>
<evidence type="ECO:0000259" key="11">
    <source>
        <dbReference type="PROSITE" id="PS50893"/>
    </source>
</evidence>
<dbReference type="GO" id="GO:0140359">
    <property type="term" value="F:ABC-type transporter activity"/>
    <property type="evidence" value="ECO:0007669"/>
    <property type="project" value="InterPro"/>
</dbReference>
<dbReference type="GO" id="GO:0005886">
    <property type="term" value="C:plasma membrane"/>
    <property type="evidence" value="ECO:0007669"/>
    <property type="project" value="UniProtKB-SubCell"/>
</dbReference>
<feature type="transmembrane region" description="Helical" evidence="10">
    <location>
        <begin position="38"/>
        <end position="58"/>
    </location>
</feature>
<dbReference type="InterPro" id="IPR036640">
    <property type="entry name" value="ABC1_TM_sf"/>
</dbReference>
<evidence type="ECO:0000313" key="16">
    <source>
        <dbReference type="EMBL" id="PRF55173.1"/>
    </source>
</evidence>
<feature type="transmembrane region" description="Helical" evidence="10">
    <location>
        <begin position="82"/>
        <end position="103"/>
    </location>
</feature>
<protein>
    <submittedName>
        <fullName evidence="16">ABC transporter ATP-binding protein/permease</fullName>
    </submittedName>
</protein>
<dbReference type="Pfam" id="PF00005">
    <property type="entry name" value="ABC_tran"/>
    <property type="match status" value="1"/>
</dbReference>
<keyword evidence="7 16" id="KW-0067">ATP-binding</keyword>
<feature type="transmembrane region" description="Helical" evidence="10">
    <location>
        <begin position="283"/>
        <end position="301"/>
    </location>
</feature>
<dbReference type="PROSITE" id="PS50893">
    <property type="entry name" value="ABC_TRANSPORTER_2"/>
    <property type="match status" value="1"/>
</dbReference>
<dbReference type="GO" id="GO:0005524">
    <property type="term" value="F:ATP binding"/>
    <property type="evidence" value="ECO:0007669"/>
    <property type="project" value="UniProtKB-KW"/>
</dbReference>
<evidence type="ECO:0000256" key="10">
    <source>
        <dbReference type="SAM" id="Phobius"/>
    </source>
</evidence>
<sequence>MTQSIDPVRSASDAPQDERPVSAWSLIKPYWVSSEWKVAWALLVTIIAINLCVVWINVQLNKWNAQFYNALQTKNVHDFPHLMMQFSMLAFGFIILAVYGLYLRQMLGFRWRQWLTDRFLGEWLGDRAFYRIERDRLADNPDQRVADDLQAFATTTLSLSLDLLSTVVTLASFITILWTLGGALTLSLGATPVSIPGYMVWAAALYAVVGSLVIQKVGRPLVSINYQQQRVEADFRFGLIRVRENAEQIAFYDGEDTENRNAQGLFLRIRDNWWRVMKYTKRLTFVNAFYGQIAIIFPFVVAAPRYFAGAFTLGVLMQISSAFGTVSDSFSWFLNSYRTLVEWRATVNRLREFKRVMRTSHLKESLSPATEHGGINLHYVNAAKLSTSSLKLALPNGNALANIGSVTIEPGSRWLVVGKSGSGKSTFMRALAGLWPFGDGAIDAPVGARMMFVPQSSYLPIGTLKAALAYPSAPDAFGDDACRDALRACHLEDYVDRLDETAHWTRVLSPGEQQRLAGARVLLHKPDFLFLDEATSALDADNEARLYRLFAERLPKAAIVSIAHRESLAAFHGGTINVERVNDSDKVAA</sequence>
<dbReference type="InterPro" id="IPR050835">
    <property type="entry name" value="ABC_transporter_sub-D"/>
</dbReference>
<dbReference type="AlphaFoldDB" id="A0A2S9MCM5"/>
<evidence type="ECO:0000259" key="12">
    <source>
        <dbReference type="PROSITE" id="PS50929"/>
    </source>
</evidence>
<dbReference type="Proteomes" id="UP000237686">
    <property type="component" value="Unassembled WGS sequence"/>
</dbReference>
<evidence type="ECO:0000256" key="6">
    <source>
        <dbReference type="ARBA" id="ARBA00022741"/>
    </source>
</evidence>
<dbReference type="EMBL" id="JAHPMX010000011">
    <property type="protein sequence ID" value="MBU9358701.1"/>
    <property type="molecule type" value="Genomic_DNA"/>
</dbReference>
<evidence type="ECO:0000313" key="13">
    <source>
        <dbReference type="EMBL" id="MBU9358701.1"/>
    </source>
</evidence>
<dbReference type="EMBL" id="PVGH01000098">
    <property type="protein sequence ID" value="PRF55173.1"/>
    <property type="molecule type" value="Genomic_DNA"/>
</dbReference>
<feature type="transmembrane region" description="Helical" evidence="10">
    <location>
        <begin position="195"/>
        <end position="214"/>
    </location>
</feature>
<keyword evidence="2" id="KW-0813">Transport</keyword>
<evidence type="ECO:0000256" key="1">
    <source>
        <dbReference type="ARBA" id="ARBA00004651"/>
    </source>
</evidence>
<dbReference type="Gene3D" id="3.40.50.300">
    <property type="entry name" value="P-loop containing nucleotide triphosphate hydrolases"/>
    <property type="match status" value="1"/>
</dbReference>
<dbReference type="SMART" id="SM00382">
    <property type="entry name" value="AAA"/>
    <property type="match status" value="1"/>
</dbReference>
<dbReference type="Proteomes" id="UP001196915">
    <property type="component" value="Unassembled WGS sequence"/>
</dbReference>
<dbReference type="InterPro" id="IPR011527">
    <property type="entry name" value="ABC1_TM_dom"/>
</dbReference>
<feature type="transmembrane region" description="Helical" evidence="10">
    <location>
        <begin position="167"/>
        <end position="189"/>
    </location>
</feature>